<comment type="caution">
    <text evidence="3">The sequence shown here is derived from an EMBL/GenBank/DDBJ whole genome shotgun (WGS) entry which is preliminary data.</text>
</comment>
<accession>A0A369W349</accession>
<dbReference type="SUPFAM" id="SSF55144">
    <property type="entry name" value="LigT-like"/>
    <property type="match status" value="1"/>
</dbReference>
<name>A0A369W349_9SPHN</name>
<dbReference type="AlphaFoldDB" id="A0A369W349"/>
<comment type="function">
    <text evidence="2">Hydrolyzes RNA 2',3'-cyclic phosphodiester to an RNA 2'-phosphomonoester.</text>
</comment>
<evidence type="ECO:0000313" key="4">
    <source>
        <dbReference type="Proteomes" id="UP000253918"/>
    </source>
</evidence>
<protein>
    <recommendedName>
        <fullName evidence="2">RNA 2',3'-cyclic phosphodiesterase</fullName>
        <shortName evidence="2">RNA 2',3'-CPDase</shortName>
        <ecNumber evidence="2">3.1.4.58</ecNumber>
    </recommendedName>
</protein>
<comment type="catalytic activity">
    <reaction evidence="2">
        <text>a 3'-end 2',3'-cyclophospho-ribonucleotide-RNA + H2O = a 3'-end 2'-phospho-ribonucleotide-RNA + H(+)</text>
        <dbReference type="Rhea" id="RHEA:11828"/>
        <dbReference type="Rhea" id="RHEA-COMP:10464"/>
        <dbReference type="Rhea" id="RHEA-COMP:17353"/>
        <dbReference type="ChEBI" id="CHEBI:15377"/>
        <dbReference type="ChEBI" id="CHEBI:15378"/>
        <dbReference type="ChEBI" id="CHEBI:83064"/>
        <dbReference type="ChEBI" id="CHEBI:173113"/>
        <dbReference type="EC" id="3.1.4.58"/>
    </reaction>
</comment>
<dbReference type="InterPro" id="IPR009097">
    <property type="entry name" value="Cyclic_Pdiesterase"/>
</dbReference>
<feature type="short sequence motif" description="HXTX 1" evidence="2">
    <location>
        <begin position="37"/>
        <end position="40"/>
    </location>
</feature>
<evidence type="ECO:0000313" key="3">
    <source>
        <dbReference type="EMBL" id="RDE06491.1"/>
    </source>
</evidence>
<keyword evidence="1 2" id="KW-0378">Hydrolase</keyword>
<dbReference type="Gene3D" id="3.90.1140.10">
    <property type="entry name" value="Cyclic phosphodiesterase"/>
    <property type="match status" value="1"/>
</dbReference>
<proteinExistence type="inferred from homology"/>
<dbReference type="Proteomes" id="UP000253918">
    <property type="component" value="Unassembled WGS sequence"/>
</dbReference>
<gene>
    <name evidence="3" type="primary">thpR</name>
    <name evidence="3" type="ORF">DVW87_01895</name>
</gene>
<feature type="short sequence motif" description="HXTX 2" evidence="2">
    <location>
        <begin position="116"/>
        <end position="119"/>
    </location>
</feature>
<sequence length="175" mass="19395">MFRLFAALRPPPAVRDLLLATMEGPSNVRWQDDEQLHLTLRFIGEVDGRAAEDVAAAIDQVGGEAPVVSIRGVGAFDTALWAGVAPAEPVARLHRKVDHALVRCGLQPERRAFLPHITLARFPRSLRAAPEIVSWQARHAALASEPFRLSHLLLYQSFLTREGARYEPVGRWPLA</sequence>
<feature type="active site" description="Proton donor" evidence="2">
    <location>
        <position position="37"/>
    </location>
</feature>
<dbReference type="EMBL" id="QQNB01000001">
    <property type="protein sequence ID" value="RDE06491.1"/>
    <property type="molecule type" value="Genomic_DNA"/>
</dbReference>
<comment type="similarity">
    <text evidence="2">Belongs to the 2H phosphoesterase superfamily. ThpR family.</text>
</comment>
<organism evidence="3 4">
    <name type="scientific">Sphingomonas aracearum</name>
    <dbReference type="NCBI Taxonomy" id="2283317"/>
    <lineage>
        <taxon>Bacteria</taxon>
        <taxon>Pseudomonadati</taxon>
        <taxon>Pseudomonadota</taxon>
        <taxon>Alphaproteobacteria</taxon>
        <taxon>Sphingomonadales</taxon>
        <taxon>Sphingomonadaceae</taxon>
        <taxon>Sphingomonas</taxon>
    </lineage>
</organism>
<dbReference type="PANTHER" id="PTHR35561">
    <property type="entry name" value="RNA 2',3'-CYCLIC PHOSPHODIESTERASE"/>
    <property type="match status" value="1"/>
</dbReference>
<feature type="active site" description="Proton acceptor" evidence="2">
    <location>
        <position position="116"/>
    </location>
</feature>
<dbReference type="HAMAP" id="MF_01940">
    <property type="entry name" value="RNA_CPDase"/>
    <property type="match status" value="1"/>
</dbReference>
<evidence type="ECO:0000256" key="1">
    <source>
        <dbReference type="ARBA" id="ARBA00022801"/>
    </source>
</evidence>
<dbReference type="GO" id="GO:0004113">
    <property type="term" value="F:2',3'-cyclic-nucleotide 3'-phosphodiesterase activity"/>
    <property type="evidence" value="ECO:0007669"/>
    <property type="project" value="InterPro"/>
</dbReference>
<dbReference type="PANTHER" id="PTHR35561:SF1">
    <property type="entry name" value="RNA 2',3'-CYCLIC PHOSPHODIESTERASE"/>
    <property type="match status" value="1"/>
</dbReference>
<keyword evidence="4" id="KW-1185">Reference proteome</keyword>
<dbReference type="InterPro" id="IPR004175">
    <property type="entry name" value="RNA_CPDase"/>
</dbReference>
<dbReference type="RefSeq" id="WP_114686075.1">
    <property type="nucleotide sequence ID" value="NZ_QQNB01000001.1"/>
</dbReference>
<reference evidence="3 4" key="1">
    <citation type="submission" date="2018-07" db="EMBL/GenBank/DDBJ databases">
        <title>a novel species of Sphingomonas isolated from the rhizosphere soil of Araceae plant.</title>
        <authorList>
            <person name="Zhiyong W."/>
            <person name="Qinglan Z."/>
            <person name="Zhiwei F."/>
            <person name="Ding X."/>
            <person name="Gejiao W."/>
            <person name="Shixue Z."/>
        </authorList>
    </citation>
    <scope>NUCLEOTIDE SEQUENCE [LARGE SCALE GENOMIC DNA]</scope>
    <source>
        <strain evidence="3 4">WZY 27</strain>
    </source>
</reference>
<dbReference type="OrthoDB" id="9793819at2"/>
<dbReference type="Pfam" id="PF13563">
    <property type="entry name" value="2_5_RNA_ligase2"/>
    <property type="match status" value="1"/>
</dbReference>
<evidence type="ECO:0000256" key="2">
    <source>
        <dbReference type="HAMAP-Rule" id="MF_01940"/>
    </source>
</evidence>
<dbReference type="GO" id="GO:0008664">
    <property type="term" value="F:RNA 2',3'-cyclic 3'-phosphodiesterase activity"/>
    <property type="evidence" value="ECO:0007669"/>
    <property type="project" value="UniProtKB-EC"/>
</dbReference>
<dbReference type="NCBIfam" id="TIGR02258">
    <property type="entry name" value="2_5_ligase"/>
    <property type="match status" value="1"/>
</dbReference>
<dbReference type="EC" id="3.1.4.58" evidence="2"/>